<organism evidence="2 4">
    <name type="scientific">Orbilia oligospora</name>
    <name type="common">Nematode-trapping fungus</name>
    <name type="synonym">Arthrobotrys oligospora</name>
    <dbReference type="NCBI Taxonomy" id="2813651"/>
    <lineage>
        <taxon>Eukaryota</taxon>
        <taxon>Fungi</taxon>
        <taxon>Dikarya</taxon>
        <taxon>Ascomycota</taxon>
        <taxon>Pezizomycotina</taxon>
        <taxon>Orbiliomycetes</taxon>
        <taxon>Orbiliales</taxon>
        <taxon>Orbiliaceae</taxon>
        <taxon>Orbilia</taxon>
    </lineage>
</organism>
<evidence type="ECO:0000313" key="5">
    <source>
        <dbReference type="Proteomes" id="UP000483672"/>
    </source>
</evidence>
<name>A0A6G1MHH3_ORBOL</name>
<proteinExistence type="predicted"/>
<evidence type="ECO:0000313" key="4">
    <source>
        <dbReference type="Proteomes" id="UP000472727"/>
    </source>
</evidence>
<protein>
    <submittedName>
        <fullName evidence="2">Uncharacterized protein</fullName>
    </submittedName>
</protein>
<dbReference type="AlphaFoldDB" id="A0A6G1MHH3"/>
<dbReference type="EMBL" id="WIWS01000180">
    <property type="protein sequence ID" value="KAF3199843.1"/>
    <property type="molecule type" value="Genomic_DNA"/>
</dbReference>
<dbReference type="EMBL" id="WIPF01000019">
    <property type="protein sequence ID" value="KAF3227491.1"/>
    <property type="molecule type" value="Genomic_DNA"/>
</dbReference>
<feature type="region of interest" description="Disordered" evidence="1">
    <location>
        <begin position="356"/>
        <end position="383"/>
    </location>
</feature>
<feature type="compositionally biased region" description="Polar residues" evidence="1">
    <location>
        <begin position="368"/>
        <end position="383"/>
    </location>
</feature>
<dbReference type="Proteomes" id="UP000472727">
    <property type="component" value="Unassembled WGS sequence"/>
</dbReference>
<dbReference type="Proteomes" id="UP000483672">
    <property type="component" value="Unassembled WGS sequence"/>
</dbReference>
<evidence type="ECO:0000256" key="1">
    <source>
        <dbReference type="SAM" id="MobiDB-lite"/>
    </source>
</evidence>
<evidence type="ECO:0000313" key="3">
    <source>
        <dbReference type="EMBL" id="KAF3227491.1"/>
    </source>
</evidence>
<evidence type="ECO:0000313" key="2">
    <source>
        <dbReference type="EMBL" id="KAF3199843.1"/>
    </source>
</evidence>
<reference evidence="4 5" key="1">
    <citation type="submission" date="2019-06" db="EMBL/GenBank/DDBJ databases">
        <authorList>
            <person name="Palmer J.M."/>
        </authorList>
    </citation>
    <scope>NUCLEOTIDE SEQUENCE [LARGE SCALE GENOMIC DNA]</scope>
    <source>
        <strain evidence="2 4">TWF106</strain>
        <strain evidence="3 5">TWF191</strain>
    </source>
</reference>
<comment type="caution">
    <text evidence="2">The sequence shown here is derived from an EMBL/GenBank/DDBJ whole genome shotgun (WGS) entry which is preliminary data.</text>
</comment>
<gene>
    <name evidence="2" type="ORF">TWF106_003674</name>
    <name evidence="3" type="ORF">TWF191_003576</name>
</gene>
<accession>A0A6G1MHH3</accession>
<sequence>MSSSYAIADHDTTIEYDLEDTGISGNYDLSDEYIAYHTDPDLHLHTYKSSFVEQDPGSSIQPPQRKEDNASTESFYFFCGCCGKQGPIFNREMITFKIGELRVKEDLIICCECRSNCFPDLEAWRCRGIFKEGPTIPWSPGFMVRVLSPRSLHGGRLIDAPENKIPKSAEFVCWLIPSIPSIWPLWSAHDGTQSAEIPSVELAREVVDDDLEDLSEGSDHRNGKKVERPKKFYRCALCSYEKSKPSRFVDHIARYMGRYRSKLCTEEEIEKESDKSPNKYLPINLFGRKDYAKKHILDTTRFEKYHGRRISEDKVYDYIDLNPQDNILERGLATWREKSGTDIILAEAIAVGVFEPPTKPPSTHHTTRQTILQRQNQVAGSQS</sequence>